<evidence type="ECO:0000313" key="1">
    <source>
        <dbReference type="EMBL" id="MDT0409954.1"/>
    </source>
</evidence>
<protein>
    <submittedName>
        <fullName evidence="1">Minor capsid protein</fullName>
    </submittedName>
</protein>
<dbReference type="InterPro" id="IPR024411">
    <property type="entry name" value="Tail_terminator_phage"/>
</dbReference>
<reference evidence="2" key="1">
    <citation type="submission" date="2023-07" db="EMBL/GenBank/DDBJ databases">
        <title>30 novel species of actinomycetes from the DSMZ collection.</title>
        <authorList>
            <person name="Nouioui I."/>
        </authorList>
    </citation>
    <scope>NUCLEOTIDE SEQUENCE [LARGE SCALE GENOMIC DNA]</scope>
    <source>
        <strain evidence="2">DSM 41979</strain>
    </source>
</reference>
<dbReference type="RefSeq" id="WP_010264068.1">
    <property type="nucleotide sequence ID" value="NZ_JAVRET010000024.1"/>
</dbReference>
<accession>A0ABU2R1I0</accession>
<organism evidence="1 2">
    <name type="scientific">Streptomyces evansiae</name>
    <dbReference type="NCBI Taxonomy" id="3075535"/>
    <lineage>
        <taxon>Bacteria</taxon>
        <taxon>Bacillati</taxon>
        <taxon>Actinomycetota</taxon>
        <taxon>Actinomycetes</taxon>
        <taxon>Kitasatosporales</taxon>
        <taxon>Streptomycetaceae</taxon>
        <taxon>Streptomyces</taxon>
    </lineage>
</organism>
<name>A0ABU2R1I0_9ACTN</name>
<dbReference type="EMBL" id="JAVRET010000024">
    <property type="protein sequence ID" value="MDT0409954.1"/>
    <property type="molecule type" value="Genomic_DNA"/>
</dbReference>
<comment type="caution">
    <text evidence="1">The sequence shown here is derived from an EMBL/GenBank/DDBJ whole genome shotgun (WGS) entry which is preliminary data.</text>
</comment>
<gene>
    <name evidence="1" type="ORF">RM698_12935</name>
</gene>
<proteinExistence type="predicted"/>
<dbReference type="Pfam" id="PF12691">
    <property type="entry name" value="Phage_tail_terminator_6"/>
    <property type="match status" value="1"/>
</dbReference>
<keyword evidence="2" id="KW-1185">Reference proteome</keyword>
<sequence length="148" mass="15701">MSAPPVGYTTTLLVGLAELLAAEGVGVYDPAAVIGPGETGIFRGAMPPDPDRAVALTAYPVEDGGGLDAITGVQARMRAGRDPGAVDDLADAVFTALHMREHFPLGPVHVALAWRQSQAWIGLDSRQRMELTANYYLRTTRGGPHQHE</sequence>
<dbReference type="Proteomes" id="UP001183610">
    <property type="component" value="Unassembled WGS sequence"/>
</dbReference>
<evidence type="ECO:0000313" key="2">
    <source>
        <dbReference type="Proteomes" id="UP001183610"/>
    </source>
</evidence>